<comment type="caution">
    <text evidence="1">The sequence shown here is derived from an EMBL/GenBank/DDBJ whole genome shotgun (WGS) entry which is preliminary data.</text>
</comment>
<organism evidence="1 2">
    <name type="scientific">Zea mays</name>
    <name type="common">Maize</name>
    <dbReference type="NCBI Taxonomy" id="4577"/>
    <lineage>
        <taxon>Eukaryota</taxon>
        <taxon>Viridiplantae</taxon>
        <taxon>Streptophyta</taxon>
        <taxon>Embryophyta</taxon>
        <taxon>Tracheophyta</taxon>
        <taxon>Spermatophyta</taxon>
        <taxon>Magnoliopsida</taxon>
        <taxon>Liliopsida</taxon>
        <taxon>Poales</taxon>
        <taxon>Poaceae</taxon>
        <taxon>PACMAD clade</taxon>
        <taxon>Panicoideae</taxon>
        <taxon>Andropogonodae</taxon>
        <taxon>Andropogoneae</taxon>
        <taxon>Tripsacinae</taxon>
        <taxon>Zea</taxon>
    </lineage>
</organism>
<evidence type="ECO:0000313" key="1">
    <source>
        <dbReference type="EMBL" id="PWZ14172.1"/>
    </source>
</evidence>
<name>A0A3L6DZZ7_MAIZE</name>
<dbReference type="Proteomes" id="UP000251960">
    <property type="component" value="Chromosome 7"/>
</dbReference>
<sequence>MALFKKINRSWWCISIFGLLLKYMHTISKCKLGT</sequence>
<proteinExistence type="predicted"/>
<dbReference type="AlphaFoldDB" id="A0A3L6DZZ7"/>
<accession>A0A3L6DZZ7</accession>
<protein>
    <submittedName>
        <fullName evidence="1">Uncharacterized protein</fullName>
    </submittedName>
</protein>
<gene>
    <name evidence="1" type="ORF">Zm00014a_030912</name>
</gene>
<reference evidence="1 2" key="1">
    <citation type="journal article" date="2018" name="Nat. Genet.">
        <title>Extensive intraspecific gene order and gene structural variations between Mo17 and other maize genomes.</title>
        <authorList>
            <person name="Sun S."/>
            <person name="Zhou Y."/>
            <person name="Chen J."/>
            <person name="Shi J."/>
            <person name="Zhao H."/>
            <person name="Zhao H."/>
            <person name="Song W."/>
            <person name="Zhang M."/>
            <person name="Cui Y."/>
            <person name="Dong X."/>
            <person name="Liu H."/>
            <person name="Ma X."/>
            <person name="Jiao Y."/>
            <person name="Wang B."/>
            <person name="Wei X."/>
            <person name="Stein J.C."/>
            <person name="Glaubitz J.C."/>
            <person name="Lu F."/>
            <person name="Yu G."/>
            <person name="Liang C."/>
            <person name="Fengler K."/>
            <person name="Li B."/>
            <person name="Rafalski A."/>
            <person name="Schnable P.S."/>
            <person name="Ware D.H."/>
            <person name="Buckler E.S."/>
            <person name="Lai J."/>
        </authorList>
    </citation>
    <scope>NUCLEOTIDE SEQUENCE [LARGE SCALE GENOMIC DNA]</scope>
    <source>
        <strain evidence="2">cv. Missouri 17</strain>
        <tissue evidence="1">Seedling</tissue>
    </source>
</reference>
<dbReference type="EMBL" id="NCVQ01000008">
    <property type="protein sequence ID" value="PWZ14172.1"/>
    <property type="molecule type" value="Genomic_DNA"/>
</dbReference>
<evidence type="ECO:0000313" key="2">
    <source>
        <dbReference type="Proteomes" id="UP000251960"/>
    </source>
</evidence>